<protein>
    <submittedName>
        <fullName evidence="3">Prolyl oligopeptidase family protein</fullName>
    </submittedName>
</protein>
<dbReference type="SUPFAM" id="SSF53474">
    <property type="entry name" value="alpha/beta-Hydrolases"/>
    <property type="match status" value="1"/>
</dbReference>
<evidence type="ECO:0000313" key="3">
    <source>
        <dbReference type="EMBL" id="SEL64238.1"/>
    </source>
</evidence>
<keyword evidence="4" id="KW-1185">Reference proteome</keyword>
<name>A0A1H7RVZ6_9NOCA</name>
<dbReference type="Proteomes" id="UP000198677">
    <property type="component" value="Unassembled WGS sequence"/>
</dbReference>
<dbReference type="GO" id="GO:0008236">
    <property type="term" value="F:serine-type peptidase activity"/>
    <property type="evidence" value="ECO:0007669"/>
    <property type="project" value="InterPro"/>
</dbReference>
<dbReference type="InterPro" id="IPR001375">
    <property type="entry name" value="Peptidase_S9_cat"/>
</dbReference>
<evidence type="ECO:0000313" key="4">
    <source>
        <dbReference type="Proteomes" id="UP000198677"/>
    </source>
</evidence>
<dbReference type="PIRSF" id="PIRSF029171">
    <property type="entry name" value="Esterase_LipA"/>
    <property type="match status" value="1"/>
</dbReference>
<dbReference type="InterPro" id="IPR005152">
    <property type="entry name" value="Lipase_secreted"/>
</dbReference>
<dbReference type="GO" id="GO:0004806">
    <property type="term" value="F:triacylglycerol lipase activity"/>
    <property type="evidence" value="ECO:0007669"/>
    <property type="project" value="InterPro"/>
</dbReference>
<proteinExistence type="predicted"/>
<dbReference type="OrthoDB" id="9798122at2"/>
<accession>A0A1H7RVZ6</accession>
<sequence length="375" mass="38770">MARLRLFFVVLIVAAMAAASVAVGTAVAAQARPGSVIAAQDMPRELWIPGTGRAYRLTYATTDHSGAPAISTGAVYLPPGPAPEGGWPVVSYAHGTIGVSDQCAPSMTGLQGIESAYLEDWLARGYAVVATDYLGLGTPGVLPYLDGKAAAHSVIDVVRAARTIDAGVSPRWVVIGLSEGGHAALATAHEATRYAPDLDYRGAVAIGAPSSLEQLFPLGGPGFPNLGLRGLTTFSLFAIVGLRSARPDLDLDSYLSPRGRELAGLAERLCSPELAGQVAGTQVGELFSRPLGDDEVRSALADYLGVPTSGYDRPLFIGHGTADVVVPIVLTLKLVADLQRAGTDVRFAAYPGAGHGESLAASSADSISFVEPLIR</sequence>
<evidence type="ECO:0000256" key="1">
    <source>
        <dbReference type="SAM" id="SignalP"/>
    </source>
</evidence>
<dbReference type="PANTHER" id="PTHR34853">
    <property type="match status" value="1"/>
</dbReference>
<dbReference type="Gene3D" id="3.40.50.1820">
    <property type="entry name" value="alpha/beta hydrolase"/>
    <property type="match status" value="2"/>
</dbReference>
<dbReference type="InterPro" id="IPR029058">
    <property type="entry name" value="AB_hydrolase_fold"/>
</dbReference>
<keyword evidence="1" id="KW-0732">Signal</keyword>
<dbReference type="GO" id="GO:0006508">
    <property type="term" value="P:proteolysis"/>
    <property type="evidence" value="ECO:0007669"/>
    <property type="project" value="InterPro"/>
</dbReference>
<dbReference type="RefSeq" id="WP_072751085.1">
    <property type="nucleotide sequence ID" value="NZ_FOAW01000012.1"/>
</dbReference>
<reference evidence="4" key="1">
    <citation type="submission" date="2016-10" db="EMBL/GenBank/DDBJ databases">
        <authorList>
            <person name="Varghese N."/>
            <person name="Submissions S."/>
        </authorList>
    </citation>
    <scope>NUCLEOTIDE SEQUENCE [LARGE SCALE GENOMIC DNA]</scope>
    <source>
        <strain evidence="4">DSM 44675</strain>
    </source>
</reference>
<feature type="signal peptide" evidence="1">
    <location>
        <begin position="1"/>
        <end position="28"/>
    </location>
</feature>
<feature type="chain" id="PRO_5011628476" evidence="1">
    <location>
        <begin position="29"/>
        <end position="375"/>
    </location>
</feature>
<organism evidence="3 4">
    <name type="scientific">Rhodococcus maanshanensis</name>
    <dbReference type="NCBI Taxonomy" id="183556"/>
    <lineage>
        <taxon>Bacteria</taxon>
        <taxon>Bacillati</taxon>
        <taxon>Actinomycetota</taxon>
        <taxon>Actinomycetes</taxon>
        <taxon>Mycobacteriales</taxon>
        <taxon>Nocardiaceae</taxon>
        <taxon>Rhodococcus</taxon>
    </lineage>
</organism>
<evidence type="ECO:0000259" key="2">
    <source>
        <dbReference type="Pfam" id="PF00326"/>
    </source>
</evidence>
<dbReference type="GO" id="GO:0016042">
    <property type="term" value="P:lipid catabolic process"/>
    <property type="evidence" value="ECO:0007669"/>
    <property type="project" value="InterPro"/>
</dbReference>
<dbReference type="PANTHER" id="PTHR34853:SF1">
    <property type="entry name" value="LIPASE 5"/>
    <property type="match status" value="1"/>
</dbReference>
<dbReference type="Pfam" id="PF03583">
    <property type="entry name" value="LIP"/>
    <property type="match status" value="1"/>
</dbReference>
<gene>
    <name evidence="3" type="ORF">SAMN05444583_11244</name>
</gene>
<feature type="domain" description="Peptidase S9 prolyl oligopeptidase catalytic" evidence="2">
    <location>
        <begin position="311"/>
        <end position="358"/>
    </location>
</feature>
<dbReference type="AlphaFoldDB" id="A0A1H7RVZ6"/>
<dbReference type="Pfam" id="PF00326">
    <property type="entry name" value="Peptidase_S9"/>
    <property type="match status" value="1"/>
</dbReference>
<dbReference type="EMBL" id="FOAW01000012">
    <property type="protein sequence ID" value="SEL64238.1"/>
    <property type="molecule type" value="Genomic_DNA"/>
</dbReference>